<organism evidence="1 2">
    <name type="scientific">Aspergillus minisclerotigenes</name>
    <dbReference type="NCBI Taxonomy" id="656917"/>
    <lineage>
        <taxon>Eukaryota</taxon>
        <taxon>Fungi</taxon>
        <taxon>Dikarya</taxon>
        <taxon>Ascomycota</taxon>
        <taxon>Pezizomycotina</taxon>
        <taxon>Eurotiomycetes</taxon>
        <taxon>Eurotiomycetidae</taxon>
        <taxon>Eurotiales</taxon>
        <taxon>Aspergillaceae</taxon>
        <taxon>Aspergillus</taxon>
        <taxon>Aspergillus subgen. Circumdati</taxon>
    </lineage>
</organism>
<dbReference type="Proteomes" id="UP000326289">
    <property type="component" value="Unassembled WGS sequence"/>
</dbReference>
<proteinExistence type="predicted"/>
<gene>
    <name evidence="1" type="ORF">BDV30DRAFT_238933</name>
</gene>
<keyword evidence="2" id="KW-1185">Reference proteome</keyword>
<sequence length="134" mass="15232">MKPASDRPFEASRFAWRTNTDGLTASDQAAEARFENVKESYKKALQAFELEDKRARKRYHEHEEDGRTTDTFGNWVMQNDPVWYSLKAEAQSQGAALTAAGAAAFGQAYIEKHGQEESKMNREGFDAGFYYEAF</sequence>
<reference evidence="1 2" key="1">
    <citation type="submission" date="2019-04" db="EMBL/GenBank/DDBJ databases">
        <title>Fungal friends and foes A comparative genomics study of 23 Aspergillus species from section Flavi.</title>
        <authorList>
            <consortium name="DOE Joint Genome Institute"/>
            <person name="Kjaerbolling I."/>
            <person name="Vesth T.C."/>
            <person name="Frisvad J.C."/>
            <person name="Nybo J.L."/>
            <person name="Theobald S."/>
            <person name="Kildgaard S."/>
            <person name="Petersen T.I."/>
            <person name="Kuo A."/>
            <person name="Sato A."/>
            <person name="Lyhne E.K."/>
            <person name="Kogle M.E."/>
            <person name="Wiebenga A."/>
            <person name="Kun R.S."/>
            <person name="Lubbers R.J."/>
            <person name="Makela M.R."/>
            <person name="Barry K."/>
            <person name="Chovatia M."/>
            <person name="Clum A."/>
            <person name="Daum C."/>
            <person name="Haridas S."/>
            <person name="He G."/>
            <person name="LaButti K."/>
            <person name="Lipzen A."/>
            <person name="Mondo S."/>
            <person name="Pangilinan J."/>
            <person name="Riley R."/>
            <person name="Salamov A."/>
            <person name="Simmons B.A."/>
            <person name="Magnuson J.K."/>
            <person name="Henrissat B."/>
            <person name="Mortensen U.H."/>
            <person name="Larsen T.O."/>
            <person name="De vries R.P."/>
            <person name="Grigoriev I.V."/>
            <person name="Machida M."/>
            <person name="Baker S.E."/>
            <person name="Andersen M.R."/>
        </authorList>
    </citation>
    <scope>NUCLEOTIDE SEQUENCE [LARGE SCALE GENOMIC DNA]</scope>
    <source>
        <strain evidence="1 2">CBS 117635</strain>
    </source>
</reference>
<evidence type="ECO:0000313" key="2">
    <source>
        <dbReference type="Proteomes" id="UP000326289"/>
    </source>
</evidence>
<dbReference type="EMBL" id="ML732799">
    <property type="protein sequence ID" value="KAB8273061.1"/>
    <property type="molecule type" value="Genomic_DNA"/>
</dbReference>
<accession>A0A5N6J2D5</accession>
<evidence type="ECO:0000313" key="1">
    <source>
        <dbReference type="EMBL" id="KAB8273061.1"/>
    </source>
</evidence>
<protein>
    <submittedName>
        <fullName evidence="1">Uncharacterized protein</fullName>
    </submittedName>
</protein>
<name>A0A5N6J2D5_9EURO</name>
<dbReference type="AlphaFoldDB" id="A0A5N6J2D5"/>